<evidence type="ECO:0000256" key="10">
    <source>
        <dbReference type="ARBA" id="ARBA00023136"/>
    </source>
</evidence>
<keyword evidence="9" id="KW-0482">Metalloprotease</keyword>
<feature type="transmembrane region" description="Helical" evidence="11">
    <location>
        <begin position="268"/>
        <end position="288"/>
    </location>
</feature>
<dbReference type="SUPFAM" id="SSF50156">
    <property type="entry name" value="PDZ domain-like"/>
    <property type="match status" value="1"/>
</dbReference>
<evidence type="ECO:0000256" key="7">
    <source>
        <dbReference type="ARBA" id="ARBA00022833"/>
    </source>
</evidence>
<keyword evidence="8 11" id="KW-1133">Transmembrane helix</keyword>
<evidence type="ECO:0000259" key="12">
    <source>
        <dbReference type="Pfam" id="PF02163"/>
    </source>
</evidence>
<keyword evidence="14" id="KW-1185">Reference proteome</keyword>
<organism evidence="13 14">
    <name type="scientific">Candidatus Cetobacterium colombiensis</name>
    <dbReference type="NCBI Taxonomy" id="3073100"/>
    <lineage>
        <taxon>Bacteria</taxon>
        <taxon>Fusobacteriati</taxon>
        <taxon>Fusobacteriota</taxon>
        <taxon>Fusobacteriia</taxon>
        <taxon>Fusobacteriales</taxon>
        <taxon>Fusobacteriaceae</taxon>
        <taxon>Cetobacterium</taxon>
    </lineage>
</organism>
<evidence type="ECO:0000256" key="6">
    <source>
        <dbReference type="ARBA" id="ARBA00022801"/>
    </source>
</evidence>
<evidence type="ECO:0000256" key="11">
    <source>
        <dbReference type="SAM" id="Phobius"/>
    </source>
</evidence>
<keyword evidence="7" id="KW-0862">Zinc</keyword>
<evidence type="ECO:0000313" key="13">
    <source>
        <dbReference type="EMBL" id="MDX8335276.1"/>
    </source>
</evidence>
<keyword evidence="5 11" id="KW-0812">Transmembrane</keyword>
<comment type="cofactor">
    <cofactor evidence="1">
        <name>Zn(2+)</name>
        <dbReference type="ChEBI" id="CHEBI:29105"/>
    </cofactor>
</comment>
<comment type="caution">
    <text evidence="13">The sequence shown here is derived from an EMBL/GenBank/DDBJ whole genome shotgun (WGS) entry which is preliminary data.</text>
</comment>
<evidence type="ECO:0000256" key="1">
    <source>
        <dbReference type="ARBA" id="ARBA00001947"/>
    </source>
</evidence>
<keyword evidence="10 11" id="KW-0472">Membrane</keyword>
<evidence type="ECO:0000256" key="5">
    <source>
        <dbReference type="ARBA" id="ARBA00022692"/>
    </source>
</evidence>
<feature type="domain" description="Peptidase M50" evidence="12">
    <location>
        <begin position="6"/>
        <end position="326"/>
    </location>
</feature>
<protein>
    <submittedName>
        <fullName evidence="13">M50 family metallopeptidase</fullName>
    </submittedName>
</protein>
<evidence type="ECO:0000256" key="3">
    <source>
        <dbReference type="ARBA" id="ARBA00007931"/>
    </source>
</evidence>
<evidence type="ECO:0000256" key="4">
    <source>
        <dbReference type="ARBA" id="ARBA00022670"/>
    </source>
</evidence>
<feature type="transmembrane region" description="Helical" evidence="11">
    <location>
        <begin position="88"/>
        <end position="112"/>
    </location>
</feature>
<comment type="subcellular location">
    <subcellularLocation>
        <location evidence="2">Membrane</location>
        <topology evidence="2">Multi-pass membrane protein</topology>
    </subcellularLocation>
</comment>
<evidence type="ECO:0000313" key="14">
    <source>
        <dbReference type="Proteomes" id="UP001279681"/>
    </source>
</evidence>
<comment type="similarity">
    <text evidence="3">Belongs to the peptidase M50B family.</text>
</comment>
<dbReference type="RefSeq" id="WP_320312686.1">
    <property type="nucleotide sequence ID" value="NZ_JAVIKH010000002.1"/>
</dbReference>
<dbReference type="Gene3D" id="2.30.42.10">
    <property type="match status" value="1"/>
</dbReference>
<sequence>MNIIIALLLLGVIIFIHELGHFLAARLFRMPVSEFAIGMGPELYSYYTGRTLYSIRIIPMGGFVNIDGMEVESKVENGFNSKPPLARFVVLFAGVFMNFILALIVILGITFASGKAIQNTNPVIGNIIKEAKASNVLKSNDIIKEIDGTKITNWSEIGETIAKDSKERDVLDVVVERDGKDLTLEVPLTKMAADRPPMMGIVPEYKFEKYGIGEGLSQSFKTFTGIFKDTLSGVKMLVTGKVKAKDISGPVGIVKVVGEASKSGSSGILLWLLAILSINVGIFNLLPFPALDGGRILFVILELVGIKVDKKLEERVHTAGMILLFGLIIFATANDIFNIFKF</sequence>
<evidence type="ECO:0000256" key="9">
    <source>
        <dbReference type="ARBA" id="ARBA00023049"/>
    </source>
</evidence>
<dbReference type="CDD" id="cd06163">
    <property type="entry name" value="S2P-M50_PDZ_RseP-like"/>
    <property type="match status" value="1"/>
</dbReference>
<dbReference type="InterPro" id="IPR004387">
    <property type="entry name" value="Pept_M50_Zn"/>
</dbReference>
<dbReference type="PANTHER" id="PTHR42837">
    <property type="entry name" value="REGULATOR OF SIGMA-E PROTEASE RSEP"/>
    <property type="match status" value="1"/>
</dbReference>
<reference evidence="14" key="1">
    <citation type="submission" date="2023-07" db="EMBL/GenBank/DDBJ databases">
        <authorList>
            <person name="Colorado M.A."/>
            <person name="Villamil L.M."/>
            <person name="Melo J.F."/>
            <person name="Rodriguez J.A."/>
            <person name="Ruiz R.Y."/>
        </authorList>
    </citation>
    <scope>NUCLEOTIDE SEQUENCE [LARGE SCALE GENOMIC DNA]</scope>
    <source>
        <strain evidence="14">C33</strain>
    </source>
</reference>
<dbReference type="Proteomes" id="UP001279681">
    <property type="component" value="Unassembled WGS sequence"/>
</dbReference>
<accession>A0ABU4W6W4</accession>
<evidence type="ECO:0000256" key="8">
    <source>
        <dbReference type="ARBA" id="ARBA00022989"/>
    </source>
</evidence>
<evidence type="ECO:0000256" key="2">
    <source>
        <dbReference type="ARBA" id="ARBA00004141"/>
    </source>
</evidence>
<dbReference type="Pfam" id="PF02163">
    <property type="entry name" value="Peptidase_M50"/>
    <property type="match status" value="1"/>
</dbReference>
<dbReference type="EMBL" id="JAVIKH010000002">
    <property type="protein sequence ID" value="MDX8335276.1"/>
    <property type="molecule type" value="Genomic_DNA"/>
</dbReference>
<proteinExistence type="inferred from homology"/>
<dbReference type="PANTHER" id="PTHR42837:SF2">
    <property type="entry name" value="MEMBRANE METALLOPROTEASE ARASP2, CHLOROPLASTIC-RELATED"/>
    <property type="match status" value="1"/>
</dbReference>
<dbReference type="InterPro" id="IPR008915">
    <property type="entry name" value="Peptidase_M50"/>
</dbReference>
<keyword evidence="6" id="KW-0378">Hydrolase</keyword>
<feature type="transmembrane region" description="Helical" evidence="11">
    <location>
        <begin position="319"/>
        <end position="340"/>
    </location>
</feature>
<name>A0ABU4W6W4_9FUSO</name>
<gene>
    <name evidence="13" type="ORF">RFV38_02010</name>
</gene>
<dbReference type="InterPro" id="IPR036034">
    <property type="entry name" value="PDZ_sf"/>
</dbReference>
<keyword evidence="4" id="KW-0645">Protease</keyword>